<evidence type="ECO:0000256" key="1">
    <source>
        <dbReference type="ARBA" id="ARBA00023015"/>
    </source>
</evidence>
<evidence type="ECO:0000259" key="6">
    <source>
        <dbReference type="PROSITE" id="PS00715"/>
    </source>
</evidence>
<dbReference type="InterPro" id="IPR014284">
    <property type="entry name" value="RNA_pol_sigma-70_dom"/>
</dbReference>
<dbReference type="GO" id="GO:0006352">
    <property type="term" value="P:DNA-templated transcription initiation"/>
    <property type="evidence" value="ECO:0007669"/>
    <property type="project" value="UniProtKB-UniRule"/>
</dbReference>
<dbReference type="InterPro" id="IPR007127">
    <property type="entry name" value="RNA_pol_sigma_70_r1_1"/>
</dbReference>
<dbReference type="PANTHER" id="PTHR30603">
    <property type="entry name" value="RNA POLYMERASE SIGMA FACTOR RPO"/>
    <property type="match status" value="1"/>
</dbReference>
<comment type="subunit">
    <text evidence="5">Interacts transiently with the RNA polymerase catalytic core.</text>
</comment>
<keyword evidence="4 5" id="KW-0804">Transcription</keyword>
<feature type="domain" description="RNA polymerase sigma-70" evidence="6">
    <location>
        <begin position="316"/>
        <end position="329"/>
    </location>
</feature>
<dbReference type="Pfam" id="PF03979">
    <property type="entry name" value="Sigma70_r1_1"/>
    <property type="match status" value="1"/>
</dbReference>
<evidence type="ECO:0000256" key="4">
    <source>
        <dbReference type="ARBA" id="ARBA00023163"/>
    </source>
</evidence>
<dbReference type="GO" id="GO:0016987">
    <property type="term" value="F:sigma factor activity"/>
    <property type="evidence" value="ECO:0007669"/>
    <property type="project" value="UniProtKB-UniRule"/>
</dbReference>
<dbReference type="NCBIfam" id="TIGR02937">
    <property type="entry name" value="sigma70-ECF"/>
    <property type="match status" value="1"/>
</dbReference>
<dbReference type="InterPro" id="IPR036388">
    <property type="entry name" value="WH-like_DNA-bd_sf"/>
</dbReference>
<dbReference type="InterPro" id="IPR013325">
    <property type="entry name" value="RNA_pol_sigma_r2"/>
</dbReference>
<dbReference type="InterPro" id="IPR007630">
    <property type="entry name" value="RNA_pol_sigma70_r4"/>
</dbReference>
<dbReference type="InterPro" id="IPR042189">
    <property type="entry name" value="RNA_pol_sigma_70_r1_1_sf"/>
</dbReference>
<name>A0A7C6EAR3_UNCW3</name>
<comment type="function">
    <text evidence="5">Sigma factors are initiation factors that promote the attachment of RNA polymerase to specific initiation sites and are then released. This sigma factor is the primary sigma factor during exponential growth.</text>
</comment>
<dbReference type="Pfam" id="PF04545">
    <property type="entry name" value="Sigma70_r4"/>
    <property type="match status" value="1"/>
</dbReference>
<evidence type="ECO:0000256" key="2">
    <source>
        <dbReference type="ARBA" id="ARBA00023082"/>
    </source>
</evidence>
<accession>A0A7C6EAR3</accession>
<proteinExistence type="inferred from homology"/>
<evidence type="ECO:0000256" key="5">
    <source>
        <dbReference type="HAMAP-Rule" id="MF_00963"/>
    </source>
</evidence>
<dbReference type="SUPFAM" id="SSF88946">
    <property type="entry name" value="Sigma2 domain of RNA polymerase sigma factors"/>
    <property type="match status" value="1"/>
</dbReference>
<dbReference type="Pfam" id="PF04542">
    <property type="entry name" value="Sigma70_r2"/>
    <property type="match status" value="1"/>
</dbReference>
<dbReference type="Gene3D" id="1.10.601.10">
    <property type="entry name" value="RNA Polymerase Primary Sigma Factor"/>
    <property type="match status" value="1"/>
</dbReference>
<dbReference type="Pfam" id="PF00140">
    <property type="entry name" value="Sigma70_r1_2"/>
    <property type="match status" value="1"/>
</dbReference>
<feature type="domain" description="RNA polymerase sigma-70" evidence="7">
    <location>
        <begin position="485"/>
        <end position="511"/>
    </location>
</feature>
<feature type="region of interest" description="Sigma-70 factor domain-4" evidence="5">
    <location>
        <begin position="460"/>
        <end position="513"/>
    </location>
</feature>
<dbReference type="InterPro" id="IPR050239">
    <property type="entry name" value="Sigma-70_RNA_pol_init_factors"/>
</dbReference>
<dbReference type="SUPFAM" id="SSF88659">
    <property type="entry name" value="Sigma3 and sigma4 domains of RNA polymerase sigma factors"/>
    <property type="match status" value="2"/>
</dbReference>
<dbReference type="PROSITE" id="PS00716">
    <property type="entry name" value="SIGMA70_2"/>
    <property type="match status" value="1"/>
</dbReference>
<evidence type="ECO:0000259" key="7">
    <source>
        <dbReference type="PROSITE" id="PS00716"/>
    </source>
</evidence>
<dbReference type="Gene3D" id="1.10.220.120">
    <property type="entry name" value="Sigma-70 factor, region 1.1"/>
    <property type="match status" value="1"/>
</dbReference>
<feature type="region of interest" description="Sigma-70 factor domain-3" evidence="5">
    <location>
        <begin position="371"/>
        <end position="447"/>
    </location>
</feature>
<dbReference type="FunFam" id="1.10.601.10:FF:000001">
    <property type="entry name" value="RNA polymerase sigma factor SigA"/>
    <property type="match status" value="1"/>
</dbReference>
<organism evidence="8">
    <name type="scientific">candidate division WOR-3 bacterium</name>
    <dbReference type="NCBI Taxonomy" id="2052148"/>
    <lineage>
        <taxon>Bacteria</taxon>
        <taxon>Bacteria division WOR-3</taxon>
    </lineage>
</organism>
<keyword evidence="2 5" id="KW-0731">Sigma factor</keyword>
<dbReference type="HAMAP" id="MF_00963">
    <property type="entry name" value="Sigma70_RpoD_SigA"/>
    <property type="match status" value="1"/>
</dbReference>
<dbReference type="GO" id="GO:0003677">
    <property type="term" value="F:DNA binding"/>
    <property type="evidence" value="ECO:0007669"/>
    <property type="project" value="UniProtKB-UniRule"/>
</dbReference>
<protein>
    <recommendedName>
        <fullName evidence="5">RNA polymerase sigma factor SigA</fullName>
    </recommendedName>
</protein>
<sequence length="528" mass="61726">MQKRKSKWLDEIYKKALKDKKITYDELDELLPADYISPDEIEAVMTDLTQHGVSVIKSREEAAAPKKFTKPVLERITDPTKFYFRDLGRLTLLDREQEVKYSKLMEDGYRKITRYLFEPVPMIEELVKECLTVEDGTRALDQIARVEFECLFDKRAMWRDRQKFIRRVYAIKRDTEILKSLLEKRAPRRYARRIEALRKKILKKIQSLSLQHHLINQFIQKFKANAQELIAQSQKQSALSKQRRVTAEAKKELNKKVKDLFNFMGRKPEELKTIMKEMDAIEAQIIDARNKMIEGNVRLVISIAKRYVNRGLDFPDLLEEGNVGLIKAVEKFNYRKGFKFSTYATWWIKQAITRAIADQSRTVRVPAHVIDAINKIARMQRKFIQKYGREPSLPELAQRLATPKEKIEALTRISQYGVSIDKPVDDEESSFIGDFISDEKTASPQRAAGVSILTEKIEESLGVLSKREEKVLRLRFGLGDGVPRTLEEVGQIFNITRERVRQIEAKALRKLRHPVRLRKFEPLREMLT</sequence>
<gene>
    <name evidence="5" type="primary">sigA</name>
    <name evidence="8" type="ORF">ENW73_04315</name>
</gene>
<evidence type="ECO:0000256" key="3">
    <source>
        <dbReference type="ARBA" id="ARBA00023125"/>
    </source>
</evidence>
<reference evidence="8" key="1">
    <citation type="journal article" date="2020" name="mSystems">
        <title>Genome- and Community-Level Interaction Insights into Carbon Utilization and Element Cycling Functions of Hydrothermarchaeota in Hydrothermal Sediment.</title>
        <authorList>
            <person name="Zhou Z."/>
            <person name="Liu Y."/>
            <person name="Xu W."/>
            <person name="Pan J."/>
            <person name="Luo Z.H."/>
            <person name="Li M."/>
        </authorList>
    </citation>
    <scope>NUCLEOTIDE SEQUENCE [LARGE SCALE GENOMIC DNA]</scope>
    <source>
        <strain evidence="8">SpSt-876</strain>
    </source>
</reference>
<dbReference type="Gene3D" id="1.10.10.10">
    <property type="entry name" value="Winged helix-like DNA-binding domain superfamily/Winged helix DNA-binding domain"/>
    <property type="match status" value="2"/>
</dbReference>
<feature type="region of interest" description="Sigma-70 factor domain-2" evidence="5">
    <location>
        <begin position="292"/>
        <end position="362"/>
    </location>
</feature>
<dbReference type="InterPro" id="IPR007627">
    <property type="entry name" value="RNA_pol_sigma70_r2"/>
</dbReference>
<comment type="caution">
    <text evidence="8">The sequence shown here is derived from an EMBL/GenBank/DDBJ whole genome shotgun (WGS) entry which is preliminary data.</text>
</comment>
<comment type="similarity">
    <text evidence="5">Belongs to the sigma-70 factor family. RpoD/SigA subfamily.</text>
</comment>
<dbReference type="PRINTS" id="PR00046">
    <property type="entry name" value="SIGMA70FCT"/>
</dbReference>
<dbReference type="GO" id="GO:0005737">
    <property type="term" value="C:cytoplasm"/>
    <property type="evidence" value="ECO:0007669"/>
    <property type="project" value="UniProtKB-SubCell"/>
</dbReference>
<dbReference type="EMBL" id="DTLI01000113">
    <property type="protein sequence ID" value="HHS52075.1"/>
    <property type="molecule type" value="Genomic_DNA"/>
</dbReference>
<dbReference type="PANTHER" id="PTHR30603:SF60">
    <property type="entry name" value="RNA POLYMERASE SIGMA FACTOR RPOD"/>
    <property type="match status" value="1"/>
</dbReference>
<evidence type="ECO:0000313" key="8">
    <source>
        <dbReference type="EMBL" id="HHS52075.1"/>
    </source>
</evidence>
<keyword evidence="5" id="KW-0963">Cytoplasm</keyword>
<dbReference type="InterPro" id="IPR013324">
    <property type="entry name" value="RNA_pol_sigma_r3/r4-like"/>
</dbReference>
<dbReference type="PROSITE" id="PS00715">
    <property type="entry name" value="SIGMA70_1"/>
    <property type="match status" value="1"/>
</dbReference>
<comment type="subcellular location">
    <subcellularLocation>
        <location evidence="5">Cytoplasm</location>
    </subcellularLocation>
</comment>
<dbReference type="InterPro" id="IPR028630">
    <property type="entry name" value="Sigma70_RpoD"/>
</dbReference>
<dbReference type="AlphaFoldDB" id="A0A7C6EAR3"/>
<dbReference type="InterPro" id="IPR009042">
    <property type="entry name" value="RNA_pol_sigma70_r1_2"/>
</dbReference>
<dbReference type="InterPro" id="IPR007624">
    <property type="entry name" value="RNA_pol_sigma70_r3"/>
</dbReference>
<feature type="short sequence motif" description="Interaction with polymerase core subunit RpoC" evidence="5">
    <location>
        <begin position="316"/>
        <end position="319"/>
    </location>
</feature>
<feature type="DNA-binding region" description="H-T-H motif" evidence="5">
    <location>
        <begin position="486"/>
        <end position="505"/>
    </location>
</feature>
<keyword evidence="1 5" id="KW-0805">Transcription regulation</keyword>
<dbReference type="InterPro" id="IPR000943">
    <property type="entry name" value="RNA_pol_sigma70"/>
</dbReference>
<dbReference type="Pfam" id="PF04539">
    <property type="entry name" value="Sigma70_r3"/>
    <property type="match status" value="1"/>
</dbReference>
<dbReference type="CDD" id="cd06171">
    <property type="entry name" value="Sigma70_r4"/>
    <property type="match status" value="1"/>
</dbReference>
<keyword evidence="3 5" id="KW-0238">DNA-binding</keyword>